<dbReference type="PROSITE" id="PS51185">
    <property type="entry name" value="WHEP_TRS_2"/>
    <property type="match status" value="1"/>
</dbReference>
<dbReference type="InterPro" id="IPR027031">
    <property type="entry name" value="Gly-tRNA_synthase/POLG2"/>
</dbReference>
<keyword evidence="4" id="KW-0648">Protein biosynthesis</keyword>
<dbReference type="GO" id="GO:0005739">
    <property type="term" value="C:mitochondrion"/>
    <property type="evidence" value="ECO:0007669"/>
    <property type="project" value="TreeGrafter"/>
</dbReference>
<evidence type="ECO:0000259" key="7">
    <source>
        <dbReference type="PROSITE" id="PS51185"/>
    </source>
</evidence>
<evidence type="ECO:0000256" key="4">
    <source>
        <dbReference type="ARBA" id="ARBA00022917"/>
    </source>
</evidence>
<dbReference type="GO" id="GO:0070150">
    <property type="term" value="P:mitochondrial glycyl-tRNA aminoacylation"/>
    <property type="evidence" value="ECO:0007669"/>
    <property type="project" value="TreeGrafter"/>
</dbReference>
<sequence>MSTESSLRESLAAKLTTINHHGDVIRSLKSSKAPKSEIEEAVKALNALKLEKTEIENELKAALSGGSDGSNSFNGMSRDTFRQAVVNTLERRMFYVPSFKIYRGVAGLYDYGPPGCAIKSNVLSFWRQFIVRLNITDFYLLICYGDYTELV</sequence>
<reference evidence="8 9" key="1">
    <citation type="journal article" date="2018" name="Mol. Plant">
        <title>The genome of Artemisia annua provides insight into the evolution of Asteraceae family and artemisinin biosynthesis.</title>
        <authorList>
            <person name="Shen Q."/>
            <person name="Zhang L."/>
            <person name="Liao Z."/>
            <person name="Wang S."/>
            <person name="Yan T."/>
            <person name="Shi P."/>
            <person name="Liu M."/>
            <person name="Fu X."/>
            <person name="Pan Q."/>
            <person name="Wang Y."/>
            <person name="Lv Z."/>
            <person name="Lu X."/>
            <person name="Zhang F."/>
            <person name="Jiang W."/>
            <person name="Ma Y."/>
            <person name="Chen M."/>
            <person name="Hao X."/>
            <person name="Li L."/>
            <person name="Tang Y."/>
            <person name="Lv G."/>
            <person name="Zhou Y."/>
            <person name="Sun X."/>
            <person name="Brodelius P.E."/>
            <person name="Rose J.K.C."/>
            <person name="Tang K."/>
        </authorList>
    </citation>
    <scope>NUCLEOTIDE SEQUENCE [LARGE SCALE GENOMIC DNA]</scope>
    <source>
        <strain evidence="9">cv. Huhao1</strain>
        <tissue evidence="8">Leaf</tissue>
    </source>
</reference>
<dbReference type="Gene3D" id="1.10.287.10">
    <property type="entry name" value="S15/NS1, RNA-binding"/>
    <property type="match status" value="1"/>
</dbReference>
<dbReference type="InterPro" id="IPR009068">
    <property type="entry name" value="uS15_NS1_RNA-bd_sf"/>
</dbReference>
<evidence type="ECO:0000256" key="1">
    <source>
        <dbReference type="ARBA" id="ARBA00022598"/>
    </source>
</evidence>
<dbReference type="InterPro" id="IPR045864">
    <property type="entry name" value="aa-tRNA-synth_II/BPL/LPL"/>
</dbReference>
<proteinExistence type="predicted"/>
<dbReference type="PANTHER" id="PTHR10745">
    <property type="entry name" value="GLYCYL-TRNA SYNTHETASE/DNA POLYMERASE SUBUNIT GAMMA-2"/>
    <property type="match status" value="1"/>
</dbReference>
<dbReference type="GO" id="GO:0005524">
    <property type="term" value="F:ATP binding"/>
    <property type="evidence" value="ECO:0007669"/>
    <property type="project" value="UniProtKB-KW"/>
</dbReference>
<evidence type="ECO:0000313" key="8">
    <source>
        <dbReference type="EMBL" id="PWA92046.1"/>
    </source>
</evidence>
<dbReference type="InterPro" id="IPR000738">
    <property type="entry name" value="WHEP-TRS_dom"/>
</dbReference>
<dbReference type="STRING" id="35608.A0A2U1Q215"/>
<protein>
    <submittedName>
        <fullName evidence="8">Glycyl-tRNA synthetase / glycine--tRNA ligase</fullName>
    </submittedName>
</protein>
<dbReference type="Proteomes" id="UP000245207">
    <property type="component" value="Unassembled WGS sequence"/>
</dbReference>
<accession>A0A2U1Q215</accession>
<dbReference type="GO" id="GO:0004820">
    <property type="term" value="F:glycine-tRNA ligase activity"/>
    <property type="evidence" value="ECO:0007669"/>
    <property type="project" value="TreeGrafter"/>
</dbReference>
<dbReference type="SMART" id="SM00991">
    <property type="entry name" value="WHEP-TRS"/>
    <property type="match status" value="1"/>
</dbReference>
<dbReference type="Gene3D" id="3.30.930.10">
    <property type="entry name" value="Bira Bifunctional Protein, Domain 2"/>
    <property type="match status" value="1"/>
</dbReference>
<feature type="domain" description="WHEP-TRS" evidence="7">
    <location>
        <begin position="10"/>
        <end position="66"/>
    </location>
</feature>
<keyword evidence="6" id="KW-0175">Coiled coil</keyword>
<name>A0A2U1Q215_ARTAN</name>
<comment type="caution">
    <text evidence="8">The sequence shown here is derived from an EMBL/GenBank/DDBJ whole genome shotgun (WGS) entry which is preliminary data.</text>
</comment>
<keyword evidence="9" id="KW-1185">Reference proteome</keyword>
<dbReference type="Pfam" id="PF00458">
    <property type="entry name" value="WHEP-TRS"/>
    <property type="match status" value="1"/>
</dbReference>
<keyword evidence="2" id="KW-0547">Nucleotide-binding</keyword>
<keyword evidence="1 8" id="KW-0436">Ligase</keyword>
<dbReference type="AlphaFoldDB" id="A0A2U1Q215"/>
<evidence type="ECO:0000313" key="9">
    <source>
        <dbReference type="Proteomes" id="UP000245207"/>
    </source>
</evidence>
<keyword evidence="3" id="KW-0067">ATP-binding</keyword>
<feature type="coiled-coil region" evidence="6">
    <location>
        <begin position="38"/>
        <end position="65"/>
    </location>
</feature>
<organism evidence="8 9">
    <name type="scientific">Artemisia annua</name>
    <name type="common">Sweet wormwood</name>
    <dbReference type="NCBI Taxonomy" id="35608"/>
    <lineage>
        <taxon>Eukaryota</taxon>
        <taxon>Viridiplantae</taxon>
        <taxon>Streptophyta</taxon>
        <taxon>Embryophyta</taxon>
        <taxon>Tracheophyta</taxon>
        <taxon>Spermatophyta</taxon>
        <taxon>Magnoliopsida</taxon>
        <taxon>eudicotyledons</taxon>
        <taxon>Gunneridae</taxon>
        <taxon>Pentapetalae</taxon>
        <taxon>asterids</taxon>
        <taxon>campanulids</taxon>
        <taxon>Asterales</taxon>
        <taxon>Asteraceae</taxon>
        <taxon>Asteroideae</taxon>
        <taxon>Anthemideae</taxon>
        <taxon>Artemisiinae</taxon>
        <taxon>Artemisia</taxon>
    </lineage>
</organism>
<keyword evidence="5 8" id="KW-0030">Aminoacyl-tRNA synthetase</keyword>
<dbReference type="SUPFAM" id="SSF47060">
    <property type="entry name" value="S15/NS1 RNA-binding domain"/>
    <property type="match status" value="1"/>
</dbReference>
<dbReference type="PANTHER" id="PTHR10745:SF0">
    <property type="entry name" value="GLYCINE--TRNA LIGASE"/>
    <property type="match status" value="1"/>
</dbReference>
<evidence type="ECO:0000256" key="6">
    <source>
        <dbReference type="SAM" id="Coils"/>
    </source>
</evidence>
<evidence type="ECO:0000256" key="2">
    <source>
        <dbReference type="ARBA" id="ARBA00022741"/>
    </source>
</evidence>
<dbReference type="SUPFAM" id="SSF55681">
    <property type="entry name" value="Class II aaRS and biotin synthetases"/>
    <property type="match status" value="1"/>
</dbReference>
<evidence type="ECO:0000256" key="3">
    <source>
        <dbReference type="ARBA" id="ARBA00022840"/>
    </source>
</evidence>
<evidence type="ECO:0000256" key="5">
    <source>
        <dbReference type="ARBA" id="ARBA00023146"/>
    </source>
</evidence>
<dbReference type="OrthoDB" id="1693352at2759"/>
<gene>
    <name evidence="8" type="ORF">CTI12_AA082580</name>
</gene>
<dbReference type="EMBL" id="PKPP01000494">
    <property type="protein sequence ID" value="PWA92046.1"/>
    <property type="molecule type" value="Genomic_DNA"/>
</dbReference>